<reference evidence="1 2" key="1">
    <citation type="journal article" date="2021" name="bioRxiv">
        <title>Chromosome-scale and haplotype-resolved genome assembly of a tetraploid potato cultivar.</title>
        <authorList>
            <person name="Sun H."/>
            <person name="Jiao W.-B."/>
            <person name="Krause K."/>
            <person name="Campoy J.A."/>
            <person name="Goel M."/>
            <person name="Folz-Donahue K."/>
            <person name="Kukat C."/>
            <person name="Huettel B."/>
            <person name="Schneeberger K."/>
        </authorList>
    </citation>
    <scope>NUCLEOTIDE SEQUENCE [LARGE SCALE GENOMIC DNA]</scope>
    <source>
        <strain evidence="1">SolTubOtavaFocal</strain>
        <tissue evidence="1">Leaves</tissue>
    </source>
</reference>
<keyword evidence="2" id="KW-1185">Reference proteome</keyword>
<name>A0ABQ7U7K4_SOLTU</name>
<organism evidence="1 2">
    <name type="scientific">Solanum tuberosum</name>
    <name type="common">Potato</name>
    <dbReference type="NCBI Taxonomy" id="4113"/>
    <lineage>
        <taxon>Eukaryota</taxon>
        <taxon>Viridiplantae</taxon>
        <taxon>Streptophyta</taxon>
        <taxon>Embryophyta</taxon>
        <taxon>Tracheophyta</taxon>
        <taxon>Spermatophyta</taxon>
        <taxon>Magnoliopsida</taxon>
        <taxon>eudicotyledons</taxon>
        <taxon>Gunneridae</taxon>
        <taxon>Pentapetalae</taxon>
        <taxon>asterids</taxon>
        <taxon>lamiids</taxon>
        <taxon>Solanales</taxon>
        <taxon>Solanaceae</taxon>
        <taxon>Solanoideae</taxon>
        <taxon>Solaneae</taxon>
        <taxon>Solanum</taxon>
    </lineage>
</organism>
<protein>
    <submittedName>
        <fullName evidence="1">Uncharacterized protein</fullName>
    </submittedName>
</protein>
<comment type="caution">
    <text evidence="1">The sequence shown here is derived from an EMBL/GenBank/DDBJ whole genome shotgun (WGS) entry which is preliminary data.</text>
</comment>
<evidence type="ECO:0000313" key="1">
    <source>
        <dbReference type="EMBL" id="KAH0742806.1"/>
    </source>
</evidence>
<proteinExistence type="predicted"/>
<gene>
    <name evidence="1" type="ORF">KY290_030799</name>
</gene>
<accession>A0ABQ7U7K4</accession>
<dbReference type="EMBL" id="JAIVGD010000023">
    <property type="protein sequence ID" value="KAH0742806.1"/>
    <property type="molecule type" value="Genomic_DNA"/>
</dbReference>
<dbReference type="Proteomes" id="UP000826656">
    <property type="component" value="Unassembled WGS sequence"/>
</dbReference>
<sequence>MRSVEAIRDQSSNLSTNVEIFPNIDIGGMQIDTLYLQTNPNIIKSNFVSIPMQIDVRSMNPH</sequence>
<evidence type="ECO:0000313" key="2">
    <source>
        <dbReference type="Proteomes" id="UP000826656"/>
    </source>
</evidence>